<sequence length="47" mass="5395">MERRTLSVWNKRANPLGFALFSFCLPFEKPKSVCRLNIAATFQTASF</sequence>
<reference evidence="1 2" key="1">
    <citation type="submission" date="2014-11" db="EMBL/GenBank/DDBJ databases">
        <authorList>
            <person name="Diene M.Seydina."/>
        </authorList>
    </citation>
    <scope>NUCLEOTIDE SEQUENCE [LARGE SCALE GENOMIC DNA]</scope>
    <source>
        <strain evidence="1 2">Neisseria meningitidis CHUV</strain>
    </source>
</reference>
<organism evidence="1 2">
    <name type="scientific">Neisseria meningitidis serogroup B</name>
    <dbReference type="NCBI Taxonomy" id="491"/>
    <lineage>
        <taxon>Bacteria</taxon>
        <taxon>Pseudomonadati</taxon>
        <taxon>Pseudomonadota</taxon>
        <taxon>Betaproteobacteria</taxon>
        <taxon>Neisseriales</taxon>
        <taxon>Neisseriaceae</taxon>
        <taxon>Neisseria</taxon>
    </lineage>
</organism>
<proteinExistence type="predicted"/>
<dbReference type="Proteomes" id="UP000182715">
    <property type="component" value="Unassembled WGS sequence"/>
</dbReference>
<dbReference type="EMBL" id="CVTF01000126">
    <property type="protein sequence ID" value="CRZ00241.1"/>
    <property type="molecule type" value="Genomic_DNA"/>
</dbReference>
<evidence type="ECO:0000313" key="1">
    <source>
        <dbReference type="EMBL" id="CRZ00241.1"/>
    </source>
</evidence>
<name>A0A0H5QF90_NEIMI</name>
<dbReference type="AlphaFoldDB" id="A0A0H5QF90"/>
<protein>
    <submittedName>
        <fullName evidence="1">Uncharacterized protein</fullName>
    </submittedName>
</protein>
<evidence type="ECO:0000313" key="2">
    <source>
        <dbReference type="Proteomes" id="UP000182715"/>
    </source>
</evidence>
<accession>A0A0H5QF90</accession>